<keyword evidence="4" id="KW-0413">Isomerase</keyword>
<dbReference type="InterPro" id="IPR003099">
    <property type="entry name" value="Prephen_DH"/>
</dbReference>
<dbReference type="RefSeq" id="WP_039716122.1">
    <property type="nucleotide sequence ID" value="NZ_JTJC03000007.1"/>
</dbReference>
<evidence type="ECO:0000256" key="1">
    <source>
        <dbReference type="ARBA" id="ARBA00007964"/>
    </source>
</evidence>
<dbReference type="OrthoDB" id="6198144at2"/>
<proteinExistence type="inferred from homology"/>
<dbReference type="InterPro" id="IPR050812">
    <property type="entry name" value="Preph/Arog_dehydrog"/>
</dbReference>
<dbReference type="InterPro" id="IPR036291">
    <property type="entry name" value="NAD(P)-bd_dom_sf"/>
</dbReference>
<dbReference type="Gene3D" id="1.10.3660.10">
    <property type="entry name" value="6-phosphogluconate dehydrogenase C-terminal like domain"/>
    <property type="match status" value="1"/>
</dbReference>
<dbReference type="SUPFAM" id="SSF51735">
    <property type="entry name" value="NAD(P)-binding Rossmann-fold domains"/>
    <property type="match status" value="1"/>
</dbReference>
<comment type="caution">
    <text evidence="4">The sequence shown here is derived from an EMBL/GenBank/DDBJ whole genome shotgun (WGS) entry which is preliminary data.</text>
</comment>
<dbReference type="GO" id="GO:0006571">
    <property type="term" value="P:tyrosine biosynthetic process"/>
    <property type="evidence" value="ECO:0007669"/>
    <property type="project" value="InterPro"/>
</dbReference>
<evidence type="ECO:0000313" key="5">
    <source>
        <dbReference type="Proteomes" id="UP000031532"/>
    </source>
</evidence>
<feature type="domain" description="Prephenate/arogenate dehydrogenase" evidence="3">
    <location>
        <begin position="8"/>
        <end position="271"/>
    </location>
</feature>
<dbReference type="PANTHER" id="PTHR21363:SF0">
    <property type="entry name" value="PREPHENATE DEHYDROGENASE [NADP(+)]"/>
    <property type="match status" value="1"/>
</dbReference>
<dbReference type="SUPFAM" id="SSF48179">
    <property type="entry name" value="6-phosphogluconate dehydrogenase C-terminal domain-like"/>
    <property type="match status" value="1"/>
</dbReference>
<dbReference type="PROSITE" id="PS51176">
    <property type="entry name" value="PDH_ADH"/>
    <property type="match status" value="1"/>
</dbReference>
<gene>
    <name evidence="4" type="primary">tyrA</name>
    <name evidence="4" type="ORF">QH73_0022185</name>
</gene>
<dbReference type="EC" id="1.3.1.12" evidence="4"/>
<accession>A0A9X5E8V0</accession>
<dbReference type="PANTHER" id="PTHR21363">
    <property type="entry name" value="PREPHENATE DEHYDROGENASE"/>
    <property type="match status" value="1"/>
</dbReference>
<reference evidence="4 5" key="1">
    <citation type="journal article" date="2015" name="Genome Announc.">
        <title>Draft Genome Sequence of the Terrestrial Cyanobacterium Scytonema millei VB511283, Isolated from Eastern India.</title>
        <authorList>
            <person name="Sen D."/>
            <person name="Chandrababunaidu M.M."/>
            <person name="Singh D."/>
            <person name="Sanghi N."/>
            <person name="Ghorai A."/>
            <person name="Mishra G.P."/>
            <person name="Madduluri M."/>
            <person name="Adhikary S.P."/>
            <person name="Tripathy S."/>
        </authorList>
    </citation>
    <scope>NUCLEOTIDE SEQUENCE [LARGE SCALE GENOMIC DNA]</scope>
    <source>
        <strain evidence="4 5">VB511283</strain>
    </source>
</reference>
<dbReference type="InterPro" id="IPR046826">
    <property type="entry name" value="PDH_N"/>
</dbReference>
<dbReference type="EMBL" id="JTJC03000007">
    <property type="protein sequence ID" value="NHC37314.1"/>
    <property type="molecule type" value="Genomic_DNA"/>
</dbReference>
<dbReference type="Pfam" id="PF02153">
    <property type="entry name" value="PDH_N"/>
    <property type="match status" value="1"/>
</dbReference>
<dbReference type="EC" id="5.4.99.5" evidence="4"/>
<dbReference type="InterPro" id="IPR046825">
    <property type="entry name" value="PDH_C"/>
</dbReference>
<dbReference type="AlphaFoldDB" id="A0A9X5E8V0"/>
<dbReference type="GO" id="GO:0008977">
    <property type="term" value="F:prephenate dehydrogenase (NAD+) activity"/>
    <property type="evidence" value="ECO:0007669"/>
    <property type="project" value="UniProtKB-EC"/>
</dbReference>
<comment type="similarity">
    <text evidence="1">Belongs to the prephenate/arogenate dehydrogenase family.</text>
</comment>
<organism evidence="4 5">
    <name type="scientific">Scytonema millei VB511283</name>
    <dbReference type="NCBI Taxonomy" id="1245923"/>
    <lineage>
        <taxon>Bacteria</taxon>
        <taxon>Bacillati</taxon>
        <taxon>Cyanobacteriota</taxon>
        <taxon>Cyanophyceae</taxon>
        <taxon>Nostocales</taxon>
        <taxon>Scytonemataceae</taxon>
        <taxon>Scytonema</taxon>
    </lineage>
</organism>
<protein>
    <submittedName>
        <fullName evidence="4">Bifunctional chorismate mutase/prephenate dehydrogenase</fullName>
        <ecNumber evidence="4">1.3.1.12</ecNumber>
        <ecNumber evidence="4">5.4.99.5</ecNumber>
    </submittedName>
</protein>
<evidence type="ECO:0000259" key="3">
    <source>
        <dbReference type="PROSITE" id="PS51176"/>
    </source>
</evidence>
<dbReference type="GO" id="GO:0004106">
    <property type="term" value="F:chorismate mutase activity"/>
    <property type="evidence" value="ECO:0007669"/>
    <property type="project" value="UniProtKB-EC"/>
</dbReference>
<dbReference type="GO" id="GO:0004665">
    <property type="term" value="F:prephenate dehydrogenase (NADP+) activity"/>
    <property type="evidence" value="ECO:0007669"/>
    <property type="project" value="InterPro"/>
</dbReference>
<name>A0A9X5E8V0_9CYAN</name>
<dbReference type="Gene3D" id="3.40.50.720">
    <property type="entry name" value="NAD(P)-binding Rossmann-like Domain"/>
    <property type="match status" value="1"/>
</dbReference>
<evidence type="ECO:0000256" key="2">
    <source>
        <dbReference type="ARBA" id="ARBA00023002"/>
    </source>
</evidence>
<dbReference type="NCBIfam" id="NF008400">
    <property type="entry name" value="PRK11199.1"/>
    <property type="match status" value="1"/>
</dbReference>
<dbReference type="InterPro" id="IPR008927">
    <property type="entry name" value="6-PGluconate_DH-like_C_sf"/>
</dbReference>
<dbReference type="GO" id="GO:0070403">
    <property type="term" value="F:NAD+ binding"/>
    <property type="evidence" value="ECO:0007669"/>
    <property type="project" value="InterPro"/>
</dbReference>
<keyword evidence="5" id="KW-1185">Reference proteome</keyword>
<keyword evidence="2 4" id="KW-0560">Oxidoreductase</keyword>
<dbReference type="Pfam" id="PF20463">
    <property type="entry name" value="PDH_C"/>
    <property type="match status" value="1"/>
</dbReference>
<sequence>MTNFNRSRKITIIGGRGRMGKFFTQQLSTTGHQVSSLGNQDWDRASQLLGEAELVIISVPIERTVAVIERAAKYLSPTTALADITSIKTQPVQAMLANHAGAVMGLHPMFGPSVKSFAGQKVVVCSGRNDEVFQWLLDCISDRGGELISCTPEEHDRIMVTIQATRHFSRFCCGAFLSAENIDLDRSLLMSTPSYRQEIEIINRLFAQNPALCVDIMLATEERCEAIARLAQTYSRLAELIVKKDRSSLIREFEIAQSFLTQENLASTKQKEYAMPSEVRATITVTQ</sequence>
<dbReference type="Proteomes" id="UP000031532">
    <property type="component" value="Unassembled WGS sequence"/>
</dbReference>
<evidence type="ECO:0000313" key="4">
    <source>
        <dbReference type="EMBL" id="NHC37314.1"/>
    </source>
</evidence>